<dbReference type="Pfam" id="PF08308">
    <property type="entry name" value="PEGA"/>
    <property type="match status" value="1"/>
</dbReference>
<evidence type="ECO:0000313" key="4">
    <source>
        <dbReference type="Proteomes" id="UP000230405"/>
    </source>
</evidence>
<sequence length="443" mass="52439">MKMWHKRVTWIGVVIIFFILTPILILYGQGYNFNLAKQRIEQTGIIYLKTYPRSTQIYLNNKLIANSTPYHIKRLPVGDYEITIKKDGYHSWQKKITVVAGMTTFIEDIVLYTDNAPREFSNFQLQSYFVSSANNLLMLTIKDNSYQLLYFDLNFNQLKKIKSWDLANKIELLAWSPNERKYIYRENNKFYWTSIDGLTTSKDISNNKSYLVNFTWHEFADNKIYSTINNQVKLLDLNLNRLESISSQASQVITDHNKSYILTAADNKFKSVLTELGIDVEHDRIILPFTSEVTVIKNGPVLSFIDQANNFLYLIDTPIKKTLANYKLIPYVKAAQWYAPQQDKILYWNDNEIQIYYWHKKQYQNVFRSSAVIKNANWHPNGSYIFFYENNTIRLTELDERDFKNTIDLVQDNNIDRFFVNNKGDVIYYYQPEKQKFYALQIQ</sequence>
<name>A0A2M7VDY3_9BACT</name>
<evidence type="ECO:0000256" key="1">
    <source>
        <dbReference type="SAM" id="Phobius"/>
    </source>
</evidence>
<feature type="transmembrane region" description="Helical" evidence="1">
    <location>
        <begin position="7"/>
        <end position="28"/>
    </location>
</feature>
<keyword evidence="1" id="KW-0472">Membrane</keyword>
<proteinExistence type="predicted"/>
<gene>
    <name evidence="3" type="ORF">COX77_04030</name>
</gene>
<organism evidence="3 4">
    <name type="scientific">Candidatus Komeilibacteria bacterium CG_4_10_14_0_2_um_filter_37_10</name>
    <dbReference type="NCBI Taxonomy" id="1974470"/>
    <lineage>
        <taxon>Bacteria</taxon>
        <taxon>Candidatus Komeiliibacteriota</taxon>
    </lineage>
</organism>
<evidence type="ECO:0000259" key="2">
    <source>
        <dbReference type="Pfam" id="PF08308"/>
    </source>
</evidence>
<dbReference type="AlphaFoldDB" id="A0A2M7VDY3"/>
<evidence type="ECO:0000313" key="3">
    <source>
        <dbReference type="EMBL" id="PIZ98667.1"/>
    </source>
</evidence>
<keyword evidence="1" id="KW-1133">Transmembrane helix</keyword>
<accession>A0A2M7VDY3</accession>
<dbReference type="Proteomes" id="UP000230405">
    <property type="component" value="Unassembled WGS sequence"/>
</dbReference>
<keyword evidence="1" id="KW-0812">Transmembrane</keyword>
<comment type="caution">
    <text evidence="3">The sequence shown here is derived from an EMBL/GenBank/DDBJ whole genome shotgun (WGS) entry which is preliminary data.</text>
</comment>
<dbReference type="SUPFAM" id="SSF82171">
    <property type="entry name" value="DPP6 N-terminal domain-like"/>
    <property type="match status" value="1"/>
</dbReference>
<dbReference type="InterPro" id="IPR013229">
    <property type="entry name" value="PEGA"/>
</dbReference>
<reference evidence="4" key="1">
    <citation type="submission" date="2017-09" db="EMBL/GenBank/DDBJ databases">
        <title>Depth-based differentiation of microbial function through sediment-hosted aquifers and enrichment of novel symbionts in the deep terrestrial subsurface.</title>
        <authorList>
            <person name="Probst A.J."/>
            <person name="Ladd B."/>
            <person name="Jarett J.K."/>
            <person name="Geller-Mcgrath D.E."/>
            <person name="Sieber C.M.K."/>
            <person name="Emerson J.B."/>
            <person name="Anantharaman K."/>
            <person name="Thomas B.C."/>
            <person name="Malmstrom R."/>
            <person name="Stieglmeier M."/>
            <person name="Klingl A."/>
            <person name="Woyke T."/>
            <person name="Ryan C.M."/>
            <person name="Banfield J.F."/>
        </authorList>
    </citation>
    <scope>NUCLEOTIDE SEQUENCE [LARGE SCALE GENOMIC DNA]</scope>
</reference>
<protein>
    <recommendedName>
        <fullName evidence="2">PEGA domain-containing protein</fullName>
    </recommendedName>
</protein>
<dbReference type="EMBL" id="PFPO01000073">
    <property type="protein sequence ID" value="PIZ98667.1"/>
    <property type="molecule type" value="Genomic_DNA"/>
</dbReference>
<feature type="domain" description="PEGA" evidence="2">
    <location>
        <begin position="44"/>
        <end position="104"/>
    </location>
</feature>